<dbReference type="AlphaFoldDB" id="A0A3A8E703"/>
<name>A0A3A8E703_9GAMM</name>
<reference evidence="1 2" key="1">
    <citation type="submission" date="2018-09" db="EMBL/GenBank/DDBJ databases">
        <title>The draft genome of Acinetobacter spp. strains.</title>
        <authorList>
            <person name="Qin J."/>
            <person name="Feng Y."/>
            <person name="Zong Z."/>
        </authorList>
    </citation>
    <scope>NUCLEOTIDE SEQUENCE [LARGE SCALE GENOMIC DNA]</scope>
    <source>
        <strain evidence="1 2">WCHAc060012</strain>
    </source>
</reference>
<sequence>MKIALITSLVCSAVALSGCDFSKKKAETAETKKLQDWSCSAPANVEQIQGHLKDVYLKDVEQRIRQSGYEADQALLETIRKNIKFEISHISTKTENPEQAKTLECSSLVMAKLPKGLQKRAENAYMAEPCEECDGEDAQASSTYTLQDSIQNEWSSLTLSDDKIKGADFKYGLERSDNDEISLTVESSSITAFAAKVTELAVNFAAYEKVAQTNREAGQKYQEESSKEEAAQIALAQKAMDIRQKELDGEQNAAVERLNITWDKLTEEQKASQQQDQADWFEKRDVDCKVLAQKNVYSLSESEMETYQKQRNYWDEAMQKQNQALQYSKCFVQKTKERTVYLNNLFH</sequence>
<dbReference type="PROSITE" id="PS51257">
    <property type="entry name" value="PROKAR_LIPOPROTEIN"/>
    <property type="match status" value="1"/>
</dbReference>
<evidence type="ECO:0000313" key="1">
    <source>
        <dbReference type="EMBL" id="RKG30607.1"/>
    </source>
</evidence>
<dbReference type="EMBL" id="RAXV01000022">
    <property type="protein sequence ID" value="RKG30607.1"/>
    <property type="molecule type" value="Genomic_DNA"/>
</dbReference>
<gene>
    <name evidence="1" type="ORF">D7V32_10585</name>
</gene>
<dbReference type="Proteomes" id="UP000282388">
    <property type="component" value="Unassembled WGS sequence"/>
</dbReference>
<protein>
    <submittedName>
        <fullName evidence="1">DUF1311 domain-containing protein</fullName>
    </submittedName>
</protein>
<evidence type="ECO:0000313" key="2">
    <source>
        <dbReference type="Proteomes" id="UP000282388"/>
    </source>
</evidence>
<dbReference type="RefSeq" id="WP_120402844.1">
    <property type="nucleotide sequence ID" value="NZ_RAXV01000022.1"/>
</dbReference>
<proteinExistence type="predicted"/>
<accession>A0A3A8E703</accession>
<comment type="caution">
    <text evidence="1">The sequence shown here is derived from an EMBL/GenBank/DDBJ whole genome shotgun (WGS) entry which is preliminary data.</text>
</comment>
<organism evidence="1 2">
    <name type="scientific">Acinetobacter tianfuensis</name>
    <dbReference type="NCBI Taxonomy" id="2419603"/>
    <lineage>
        <taxon>Bacteria</taxon>
        <taxon>Pseudomonadati</taxon>
        <taxon>Pseudomonadota</taxon>
        <taxon>Gammaproteobacteria</taxon>
        <taxon>Moraxellales</taxon>
        <taxon>Moraxellaceae</taxon>
        <taxon>Acinetobacter</taxon>
    </lineage>
</organism>
<keyword evidence="2" id="KW-1185">Reference proteome</keyword>
<dbReference type="OrthoDB" id="6711519at2"/>